<dbReference type="RefSeq" id="WP_009087475.1">
    <property type="nucleotide sequence ID" value="NZ_CP007547.1"/>
</dbReference>
<dbReference type="PANTHER" id="PTHR45663">
    <property type="entry name" value="GEO12009P1"/>
    <property type="match status" value="1"/>
</dbReference>
<feature type="domain" description="Thioredoxin" evidence="9">
    <location>
        <begin position="1"/>
        <end position="99"/>
    </location>
</feature>
<feature type="active site" description="Nucleophile" evidence="7">
    <location>
        <position position="24"/>
    </location>
</feature>
<feature type="site" description="Deprotonates C-terminal active site Cys" evidence="7">
    <location>
        <position position="18"/>
    </location>
</feature>
<gene>
    <name evidence="10" type="ORF">BD94_0107</name>
</gene>
<evidence type="ECO:0000259" key="9">
    <source>
        <dbReference type="PROSITE" id="PS51352"/>
    </source>
</evidence>
<evidence type="ECO:0000256" key="3">
    <source>
        <dbReference type="ARBA" id="ARBA00022982"/>
    </source>
</evidence>
<evidence type="ECO:0000313" key="10">
    <source>
        <dbReference type="EMBL" id="AIL43882.1"/>
    </source>
</evidence>
<dbReference type="eggNOG" id="COG0526">
    <property type="taxonomic scope" value="Bacteria"/>
</dbReference>
<feature type="site" description="Contributes to redox potential value" evidence="7">
    <location>
        <position position="26"/>
    </location>
</feature>
<dbReference type="AlphaFoldDB" id="A0A077E8F9"/>
<evidence type="ECO:0000256" key="2">
    <source>
        <dbReference type="ARBA" id="ARBA00022448"/>
    </source>
</evidence>
<evidence type="ECO:0000313" key="11">
    <source>
        <dbReference type="Proteomes" id="UP000028933"/>
    </source>
</evidence>
<dbReference type="InterPro" id="IPR013766">
    <property type="entry name" value="Thioredoxin_domain"/>
</dbReference>
<dbReference type="PROSITE" id="PS51352">
    <property type="entry name" value="THIOREDOXIN_2"/>
    <property type="match status" value="1"/>
</dbReference>
<evidence type="ECO:0000256" key="1">
    <source>
        <dbReference type="ARBA" id="ARBA00008987"/>
    </source>
</evidence>
<dbReference type="GeneID" id="56685195"/>
<dbReference type="Proteomes" id="UP000028933">
    <property type="component" value="Chromosome"/>
</dbReference>
<proteinExistence type="inferred from homology"/>
<dbReference type="GO" id="GO:0005829">
    <property type="term" value="C:cytosol"/>
    <property type="evidence" value="ECO:0007669"/>
    <property type="project" value="TreeGrafter"/>
</dbReference>
<dbReference type="GO" id="GO:0015035">
    <property type="term" value="F:protein-disulfide reductase activity"/>
    <property type="evidence" value="ECO:0007669"/>
    <property type="project" value="UniProtKB-UniRule"/>
</dbReference>
<keyword evidence="5 8" id="KW-0676">Redox-active center</keyword>
<dbReference type="STRING" id="1338011.BD94_0107"/>
<reference evidence="10" key="2">
    <citation type="journal article" date="2015" name="Genome Biol. Evol.">
        <title>Complete Genome Sequence and Transcriptomic Analysis of the Novel Pathogen Elizabethkingia anophelis in Response to Oxidative Stress.</title>
        <authorList>
            <person name="Li Y."/>
            <person name="Liu Y."/>
            <person name="Chew S.C."/>
            <person name="Tay M."/>
            <person name="Salido M.M."/>
            <person name="Teo J."/>
            <person name="Lauro F.M."/>
            <person name="Givskov M."/>
            <person name="Yang L."/>
        </authorList>
    </citation>
    <scope>NUCLEOTIDE SEQUENCE</scope>
    <source>
        <strain evidence="10">NUHP1</strain>
    </source>
</reference>
<comment type="similarity">
    <text evidence="1">Belongs to the thioredoxin family.</text>
</comment>
<dbReference type="NCBIfam" id="TIGR01068">
    <property type="entry name" value="thioredoxin"/>
    <property type="match status" value="1"/>
</dbReference>
<dbReference type="InterPro" id="IPR036249">
    <property type="entry name" value="Thioredoxin-like_sf"/>
</dbReference>
<organism evidence="10 11">
    <name type="scientific">Elizabethkingia anophelis NUHP1</name>
    <dbReference type="NCBI Taxonomy" id="1338011"/>
    <lineage>
        <taxon>Bacteria</taxon>
        <taxon>Pseudomonadati</taxon>
        <taxon>Bacteroidota</taxon>
        <taxon>Flavobacteriia</taxon>
        <taxon>Flavobacteriales</taxon>
        <taxon>Weeksellaceae</taxon>
        <taxon>Elizabethkingia</taxon>
    </lineage>
</organism>
<accession>A0A077E8F9</accession>
<keyword evidence="4 8" id="KW-1015">Disulfide bond</keyword>
<evidence type="ECO:0000256" key="8">
    <source>
        <dbReference type="PIRSR" id="PIRSR000077-4"/>
    </source>
</evidence>
<feature type="site" description="Contributes to redox potential value" evidence="7">
    <location>
        <position position="25"/>
    </location>
</feature>
<evidence type="ECO:0000256" key="4">
    <source>
        <dbReference type="ARBA" id="ARBA00023157"/>
    </source>
</evidence>
<dbReference type="KEGG" id="eao:BD94_0107"/>
<keyword evidence="3" id="KW-0249">Electron transport</keyword>
<evidence type="ECO:0000256" key="5">
    <source>
        <dbReference type="ARBA" id="ARBA00023284"/>
    </source>
</evidence>
<dbReference type="EMBL" id="CP007547">
    <property type="protein sequence ID" value="AIL43882.1"/>
    <property type="molecule type" value="Genomic_DNA"/>
</dbReference>
<dbReference type="PROSITE" id="PS51354">
    <property type="entry name" value="GLUTAREDOXIN_2"/>
    <property type="match status" value="1"/>
</dbReference>
<protein>
    <recommendedName>
        <fullName evidence="6">Thioredoxin</fullName>
    </recommendedName>
</protein>
<feature type="active site" description="Nucleophile" evidence="7">
    <location>
        <position position="27"/>
    </location>
</feature>
<dbReference type="PRINTS" id="PR00421">
    <property type="entry name" value="THIOREDOXIN"/>
</dbReference>
<dbReference type="FunFam" id="3.40.30.10:FF:000001">
    <property type="entry name" value="Thioredoxin"/>
    <property type="match status" value="1"/>
</dbReference>
<sequence>MSAKFNELIQSERPVLIDFFATWCQPCKVMSSVLNTVKRNVEEEARIVKIDIDQYQAIAAEYGVRSVPTLLIFKKGELLFRQSGVMDVNSLTAELKKHI</sequence>
<dbReference type="HOGENOM" id="CLU_090389_10_4_10"/>
<dbReference type="GO" id="GO:0045454">
    <property type="term" value="P:cell redox homeostasis"/>
    <property type="evidence" value="ECO:0007669"/>
    <property type="project" value="TreeGrafter"/>
</dbReference>
<evidence type="ECO:0000256" key="6">
    <source>
        <dbReference type="NCBIfam" id="TIGR01068"/>
    </source>
</evidence>
<dbReference type="PIRSF" id="PIRSF000077">
    <property type="entry name" value="Thioredoxin"/>
    <property type="match status" value="1"/>
</dbReference>
<feature type="disulfide bond" description="Redox-active" evidence="8">
    <location>
        <begin position="24"/>
        <end position="27"/>
    </location>
</feature>
<name>A0A077E8F9_9FLAO</name>
<dbReference type="CDD" id="cd02947">
    <property type="entry name" value="TRX_family"/>
    <property type="match status" value="1"/>
</dbReference>
<dbReference type="Gene3D" id="3.40.30.10">
    <property type="entry name" value="Glutaredoxin"/>
    <property type="match status" value="1"/>
</dbReference>
<dbReference type="Pfam" id="PF00085">
    <property type="entry name" value="Thioredoxin"/>
    <property type="match status" value="1"/>
</dbReference>
<dbReference type="InterPro" id="IPR005746">
    <property type="entry name" value="Thioredoxin"/>
</dbReference>
<reference evidence="10" key="1">
    <citation type="journal article" date="2013" name="Lancet">
        <title>First case of E anophelis outbreak in an intensive-care unit.</title>
        <authorList>
            <person name="Teo J."/>
            <person name="Tan S.Y."/>
            <person name="Tay M."/>
            <person name="Ding Y."/>
            <person name="Kjelleberg S."/>
            <person name="Givskov M."/>
            <person name="Lin R.T."/>
            <person name="Yang L."/>
        </authorList>
    </citation>
    <scope>NUCLEOTIDE SEQUENCE [LARGE SCALE GENOMIC DNA]</scope>
    <source>
        <strain evidence="10">NUHP1</strain>
    </source>
</reference>
<evidence type="ECO:0000256" key="7">
    <source>
        <dbReference type="PIRSR" id="PIRSR000077-1"/>
    </source>
</evidence>
<keyword evidence="2" id="KW-0813">Transport</keyword>
<dbReference type="PANTHER" id="PTHR45663:SF11">
    <property type="entry name" value="GEO12009P1"/>
    <property type="match status" value="1"/>
</dbReference>
<dbReference type="SUPFAM" id="SSF52833">
    <property type="entry name" value="Thioredoxin-like"/>
    <property type="match status" value="1"/>
</dbReference>